<dbReference type="EMBL" id="QRDY01000007">
    <property type="protein sequence ID" value="RED59171.1"/>
    <property type="molecule type" value="Genomic_DNA"/>
</dbReference>
<dbReference type="PROSITE" id="PS51257">
    <property type="entry name" value="PROKAR_LIPOPROTEIN"/>
    <property type="match status" value="1"/>
</dbReference>
<evidence type="ECO:0000313" key="2">
    <source>
        <dbReference type="EMBL" id="RED59171.1"/>
    </source>
</evidence>
<dbReference type="AlphaFoldDB" id="A0A3D9IBW4"/>
<feature type="signal peptide" evidence="1">
    <location>
        <begin position="1"/>
        <end position="18"/>
    </location>
</feature>
<evidence type="ECO:0000256" key="1">
    <source>
        <dbReference type="SAM" id="SignalP"/>
    </source>
</evidence>
<reference evidence="2 3" key="1">
    <citation type="submission" date="2018-07" db="EMBL/GenBank/DDBJ databases">
        <title>Genomic Encyclopedia of Type Strains, Phase III (KMG-III): the genomes of soil and plant-associated and newly described type strains.</title>
        <authorList>
            <person name="Whitman W."/>
        </authorList>
    </citation>
    <scope>NUCLEOTIDE SEQUENCE [LARGE SCALE GENOMIC DNA]</scope>
    <source>
        <strain evidence="2 3">CECT 8236</strain>
    </source>
</reference>
<keyword evidence="3" id="KW-1185">Reference proteome</keyword>
<dbReference type="OrthoDB" id="2622179at2"/>
<protein>
    <recommendedName>
        <fullName evidence="4">Intracellular proteinase inhibitor BsuPI</fullName>
    </recommendedName>
</protein>
<name>A0A3D9IBW4_9BACL</name>
<accession>A0A3D9IBW4</accession>
<dbReference type="RefSeq" id="WP_115993231.1">
    <property type="nucleotide sequence ID" value="NZ_QRDY01000007.1"/>
</dbReference>
<organism evidence="2 3">
    <name type="scientific">Cohnella lupini</name>
    <dbReference type="NCBI Taxonomy" id="1294267"/>
    <lineage>
        <taxon>Bacteria</taxon>
        <taxon>Bacillati</taxon>
        <taxon>Bacillota</taxon>
        <taxon>Bacilli</taxon>
        <taxon>Bacillales</taxon>
        <taxon>Paenibacillaceae</taxon>
        <taxon>Cohnella</taxon>
    </lineage>
</organism>
<gene>
    <name evidence="2" type="ORF">DFP95_1079</name>
</gene>
<proteinExistence type="predicted"/>
<dbReference type="Proteomes" id="UP000256869">
    <property type="component" value="Unassembled WGS sequence"/>
</dbReference>
<sequence length="156" mass="18246">MYRWIFSFILLSILVACNSDKLPTNDDFVVKVRTVNKTAKVNEEIEIITELINKSNKTFLIKHSNPLVTVQAYDKNDKPLYEYLVVDDVGLSHKFKSKETYNPNEEWKPNEKRIIKIDKPGRYELIGNASFLIDQSNGERQEYSLKSQPYEILIEE</sequence>
<evidence type="ECO:0008006" key="4">
    <source>
        <dbReference type="Google" id="ProtNLM"/>
    </source>
</evidence>
<keyword evidence="1" id="KW-0732">Signal</keyword>
<comment type="caution">
    <text evidence="2">The sequence shown here is derived from an EMBL/GenBank/DDBJ whole genome shotgun (WGS) entry which is preliminary data.</text>
</comment>
<feature type="chain" id="PRO_5039202547" description="Intracellular proteinase inhibitor BsuPI" evidence="1">
    <location>
        <begin position="19"/>
        <end position="156"/>
    </location>
</feature>
<evidence type="ECO:0000313" key="3">
    <source>
        <dbReference type="Proteomes" id="UP000256869"/>
    </source>
</evidence>